<dbReference type="HOGENOM" id="CLU_044497_0_0_1"/>
<dbReference type="OrthoDB" id="10681028at2759"/>
<dbReference type="InParanoid" id="F4RA35"/>
<dbReference type="KEGG" id="mlr:MELLADRAFT_102963"/>
<dbReference type="EMBL" id="GL883094">
    <property type="protein sequence ID" value="EGG10412.1"/>
    <property type="molecule type" value="Genomic_DNA"/>
</dbReference>
<organism evidence="3">
    <name type="scientific">Melampsora larici-populina (strain 98AG31 / pathotype 3-4-7)</name>
    <name type="common">Poplar leaf rust fungus</name>
    <dbReference type="NCBI Taxonomy" id="747676"/>
    <lineage>
        <taxon>Eukaryota</taxon>
        <taxon>Fungi</taxon>
        <taxon>Dikarya</taxon>
        <taxon>Basidiomycota</taxon>
        <taxon>Pucciniomycotina</taxon>
        <taxon>Pucciniomycetes</taxon>
        <taxon>Pucciniales</taxon>
        <taxon>Melampsoraceae</taxon>
        <taxon>Melampsora</taxon>
    </lineage>
</organism>
<dbReference type="AlphaFoldDB" id="F4RA35"/>
<evidence type="ECO:0000256" key="1">
    <source>
        <dbReference type="SAM" id="MobiDB-lite"/>
    </source>
</evidence>
<keyword evidence="3" id="KW-1185">Reference proteome</keyword>
<proteinExistence type="predicted"/>
<dbReference type="VEuPathDB" id="FungiDB:MELLADRAFT_102963"/>
<evidence type="ECO:0000313" key="2">
    <source>
        <dbReference type="EMBL" id="EGG10412.1"/>
    </source>
</evidence>
<dbReference type="Proteomes" id="UP000001072">
    <property type="component" value="Unassembled WGS sequence"/>
</dbReference>
<evidence type="ECO:0000313" key="3">
    <source>
        <dbReference type="Proteomes" id="UP000001072"/>
    </source>
</evidence>
<reference evidence="3" key="1">
    <citation type="journal article" date="2011" name="Proc. Natl. Acad. Sci. U.S.A.">
        <title>Obligate biotrophy features unraveled by the genomic analysis of rust fungi.</title>
        <authorList>
            <person name="Duplessis S."/>
            <person name="Cuomo C.A."/>
            <person name="Lin Y.-C."/>
            <person name="Aerts A."/>
            <person name="Tisserant E."/>
            <person name="Veneault-Fourrey C."/>
            <person name="Joly D.L."/>
            <person name="Hacquard S."/>
            <person name="Amselem J."/>
            <person name="Cantarel B.L."/>
            <person name="Chiu R."/>
            <person name="Coutinho P.M."/>
            <person name="Feau N."/>
            <person name="Field M."/>
            <person name="Frey P."/>
            <person name="Gelhaye E."/>
            <person name="Goldberg J."/>
            <person name="Grabherr M.G."/>
            <person name="Kodira C.D."/>
            <person name="Kohler A."/>
            <person name="Kuees U."/>
            <person name="Lindquist E.A."/>
            <person name="Lucas S.M."/>
            <person name="Mago R."/>
            <person name="Mauceli E."/>
            <person name="Morin E."/>
            <person name="Murat C."/>
            <person name="Pangilinan J.L."/>
            <person name="Park R."/>
            <person name="Pearson M."/>
            <person name="Quesneville H."/>
            <person name="Rouhier N."/>
            <person name="Sakthikumar S."/>
            <person name="Salamov A.A."/>
            <person name="Schmutz J."/>
            <person name="Selles B."/>
            <person name="Shapiro H."/>
            <person name="Tanguay P."/>
            <person name="Tuskan G.A."/>
            <person name="Henrissat B."/>
            <person name="Van de Peer Y."/>
            <person name="Rouze P."/>
            <person name="Ellis J.G."/>
            <person name="Dodds P.N."/>
            <person name="Schein J.E."/>
            <person name="Zhong S."/>
            <person name="Hamelin R.C."/>
            <person name="Grigoriev I.V."/>
            <person name="Szabo L.J."/>
            <person name="Martin F."/>
        </authorList>
    </citation>
    <scope>NUCLEOTIDE SEQUENCE [LARGE SCALE GENOMIC DNA]</scope>
    <source>
        <strain evidence="3">98AG31 / pathotype 3-4-7</strain>
    </source>
</reference>
<feature type="compositionally biased region" description="Low complexity" evidence="1">
    <location>
        <begin position="1"/>
        <end position="14"/>
    </location>
</feature>
<gene>
    <name evidence="2" type="ORF">MELLADRAFT_102963</name>
</gene>
<feature type="compositionally biased region" description="Gly residues" evidence="1">
    <location>
        <begin position="28"/>
        <end position="39"/>
    </location>
</feature>
<feature type="region of interest" description="Disordered" evidence="1">
    <location>
        <begin position="1"/>
        <end position="50"/>
    </location>
</feature>
<sequence>MSTQPTSTQLTPSSNAGLKRPRIDDGGGGRQNGNPGGGESDSEGLESSGGSKHLYLIPMYKQKVSSLDYSNGHWAVTDGDLTREEILERKKFKTARLKVQSHIRHRNEGIGKVAASHEIPKAATPLARAIQEFSRMLMGIPRNSRTDSALENAGLQKLPEPPSDAERHAWETRKQRRETFVREAQDKAMVKYLARKGPGFKPNRKQKKTVEKDAAEMATLKNPMQPVIFSSRIYAHHFGTQCEASLAMAGFPRCTFDWLASYDTPWNSAMSLIILAHWVKTYDANGARDFGILVSDNTASNREEVLRRWVGNKATKYREQTRNCELYKTPEGQKILKDNIEINKSITRKRLNKTKIVDARLTQATRLFGKDSLEVAMLSPPEVHSDEELMVSNGSGSRQKLRLEWRSSELDTLINLLDQVHQKRQILPKEKRLAKQLIERGVYSPNPDADKFPPKGYQLSLVSPNWYGQQDGLLIAELELDETNAWDIKNLIMEVMDTFKSMSERAAAMAGVGGSNSMLTQ</sequence>
<accession>F4RA35</accession>
<dbReference type="RefSeq" id="XP_007405882.1">
    <property type="nucleotide sequence ID" value="XM_007405820.1"/>
</dbReference>
<name>F4RA35_MELLP</name>
<dbReference type="GeneID" id="18921824"/>
<protein>
    <submittedName>
        <fullName evidence="2">Uncharacterized protein</fullName>
    </submittedName>
</protein>